<evidence type="ECO:0000259" key="4">
    <source>
        <dbReference type="SMART" id="SM00729"/>
    </source>
</evidence>
<dbReference type="eggNOG" id="COG1533">
    <property type="taxonomic scope" value="Bacteria"/>
</dbReference>
<dbReference type="InterPro" id="IPR006638">
    <property type="entry name" value="Elp3/MiaA/NifB-like_rSAM"/>
</dbReference>
<dbReference type="AlphaFoldDB" id="E7GDC1"/>
<dbReference type="Proteomes" id="UP000003157">
    <property type="component" value="Unassembled WGS sequence"/>
</dbReference>
<dbReference type="HOGENOM" id="CLU_015525_2_0_9"/>
<keyword evidence="3" id="KW-0411">Iron-sulfur</keyword>
<proteinExistence type="predicted"/>
<dbReference type="CDD" id="cd01335">
    <property type="entry name" value="Radical_SAM"/>
    <property type="match status" value="1"/>
</dbReference>
<keyword evidence="6" id="KW-1185">Reference proteome</keyword>
<organism evidence="5 6">
    <name type="scientific">Coprobacillus cateniformis</name>
    <dbReference type="NCBI Taxonomy" id="100884"/>
    <lineage>
        <taxon>Bacteria</taxon>
        <taxon>Bacillati</taxon>
        <taxon>Bacillota</taxon>
        <taxon>Erysipelotrichia</taxon>
        <taxon>Erysipelotrichales</taxon>
        <taxon>Coprobacillaceae</taxon>
        <taxon>Coprobacillus</taxon>
    </lineage>
</organism>
<dbReference type="SMART" id="SM00729">
    <property type="entry name" value="Elp3"/>
    <property type="match status" value="1"/>
</dbReference>
<dbReference type="SFLD" id="SFLDG01084">
    <property type="entry name" value="Uncharacterised_Radical_SAM_Su"/>
    <property type="match status" value="1"/>
</dbReference>
<keyword evidence="2" id="KW-0408">Iron</keyword>
<dbReference type="SFLD" id="SFLDS00029">
    <property type="entry name" value="Radical_SAM"/>
    <property type="match status" value="1"/>
</dbReference>
<comment type="caution">
    <text evidence="5">The sequence shown here is derived from an EMBL/GenBank/DDBJ whole genome shotgun (WGS) entry which is preliminary data.</text>
</comment>
<evidence type="ECO:0000313" key="6">
    <source>
        <dbReference type="Proteomes" id="UP000003157"/>
    </source>
</evidence>
<keyword evidence="1" id="KW-0479">Metal-binding</keyword>
<reference evidence="5 6" key="1">
    <citation type="submission" date="2010-12" db="EMBL/GenBank/DDBJ databases">
        <title>The Genome Sequence of Coprobacillus sp. strain 29_1.</title>
        <authorList>
            <consortium name="The Broad Institute Genome Sequencing Platform"/>
            <person name="Earl A."/>
            <person name="Ward D."/>
            <person name="Feldgarden M."/>
            <person name="Gevers D."/>
            <person name="Daigneault M."/>
            <person name="Sibley C.D."/>
            <person name="White A."/>
            <person name="Strauss J."/>
            <person name="Allen-Vercoe E."/>
            <person name="Young S.K."/>
            <person name="Zeng Q."/>
            <person name="Gargeya S."/>
            <person name="Fitzgerald M."/>
            <person name="Haas B."/>
            <person name="Abouelleil A."/>
            <person name="Alvarado L."/>
            <person name="Arachchi H.M."/>
            <person name="Berlin A."/>
            <person name="Brown A."/>
            <person name="Chapman S.B."/>
            <person name="Chen Z."/>
            <person name="Dunbar C."/>
            <person name="Freedman E."/>
            <person name="Gearin G."/>
            <person name="Gellesch M."/>
            <person name="Goldberg J."/>
            <person name="Griggs A."/>
            <person name="Gujja S."/>
            <person name="Heilman E."/>
            <person name="Heiman D."/>
            <person name="Howarth C."/>
            <person name="Larson L."/>
            <person name="Lui A."/>
            <person name="MacDonald P.J.P."/>
            <person name="Mehta T."/>
            <person name="Montmayeur A."/>
            <person name="Murphy C."/>
            <person name="Neiman D."/>
            <person name="Pearson M."/>
            <person name="Priest M."/>
            <person name="Roberts A."/>
            <person name="Saif S."/>
            <person name="Shea T."/>
            <person name="Shenoy N."/>
            <person name="Sisk P."/>
            <person name="Stolte C."/>
            <person name="Sykes S."/>
            <person name="White J."/>
            <person name="Yandava C."/>
            <person name="Nusbaum C."/>
            <person name="Birren B."/>
        </authorList>
    </citation>
    <scope>NUCLEOTIDE SEQUENCE [LARGE SCALE GENOMIC DNA]</scope>
    <source>
        <strain evidence="5 6">29_1</strain>
    </source>
</reference>
<dbReference type="PANTHER" id="PTHR43432">
    <property type="entry name" value="SLR0285 PROTEIN"/>
    <property type="match status" value="1"/>
</dbReference>
<accession>E7GDC1</accession>
<dbReference type="Gene3D" id="3.80.30.30">
    <property type="match status" value="1"/>
</dbReference>
<dbReference type="GO" id="GO:0046872">
    <property type="term" value="F:metal ion binding"/>
    <property type="evidence" value="ECO:0007669"/>
    <property type="project" value="UniProtKB-KW"/>
</dbReference>
<dbReference type="SUPFAM" id="SSF102114">
    <property type="entry name" value="Radical SAM enzymes"/>
    <property type="match status" value="1"/>
</dbReference>
<evidence type="ECO:0000256" key="1">
    <source>
        <dbReference type="ARBA" id="ARBA00022723"/>
    </source>
</evidence>
<name>E7GDC1_9FIRM</name>
<dbReference type="GO" id="GO:0003824">
    <property type="term" value="F:catalytic activity"/>
    <property type="evidence" value="ECO:0007669"/>
    <property type="project" value="InterPro"/>
</dbReference>
<dbReference type="InterPro" id="IPR058240">
    <property type="entry name" value="rSAM_sf"/>
</dbReference>
<dbReference type="Pfam" id="PF04055">
    <property type="entry name" value="Radical_SAM"/>
    <property type="match status" value="1"/>
</dbReference>
<sequence length="292" mass="34209">MKKGGEKMEYIPIQCKSAIRKVRGGMPYQHDVNIYRGCEHGCLYCYALYSHDYLDDEKFYDHIYYKENIVEILEKEISKPSWQKNIINFGSVSDSYQPCEKELGLMREVLKLMIRYQNPVNISTKSTLILRDIDLLAELSKVAAVNLTCTVTCADESIQQVIEPRAATSLERMKVLQILKQKTNASVGILMMPIIPYITDSYENIEAIYKLAQQIDLDYIVPGTLYLRGKTKPYFLNSIRQYDENLYWKLKHLYPKGSCLKEYKKEFYQSLNQIRKKYDLENKVLKDTHKDE</sequence>
<evidence type="ECO:0000256" key="2">
    <source>
        <dbReference type="ARBA" id="ARBA00023004"/>
    </source>
</evidence>
<dbReference type="PANTHER" id="PTHR43432:SF5">
    <property type="entry name" value="ELP3_MIAA_NIFB-LIKE RADICAL SAM CORE DOMAIN-CONTAINING PROTEIN"/>
    <property type="match status" value="1"/>
</dbReference>
<dbReference type="EMBL" id="ADKX01000041">
    <property type="protein sequence ID" value="EFW03972.1"/>
    <property type="molecule type" value="Genomic_DNA"/>
</dbReference>
<dbReference type="InterPro" id="IPR040086">
    <property type="entry name" value="MJ0683-like"/>
</dbReference>
<feature type="domain" description="Elp3/MiaA/NifB-like radical SAM core" evidence="4">
    <location>
        <begin position="28"/>
        <end position="253"/>
    </location>
</feature>
<protein>
    <submittedName>
        <fullName evidence="5">Radical SAM-superfamily protein</fullName>
    </submittedName>
</protein>
<evidence type="ECO:0000313" key="5">
    <source>
        <dbReference type="EMBL" id="EFW03972.1"/>
    </source>
</evidence>
<dbReference type="STRING" id="100884.GCA_000269565_00417"/>
<dbReference type="InterPro" id="IPR007197">
    <property type="entry name" value="rSAM"/>
</dbReference>
<evidence type="ECO:0000256" key="3">
    <source>
        <dbReference type="ARBA" id="ARBA00023014"/>
    </source>
</evidence>
<gene>
    <name evidence="5" type="ORF">HMPREF9488_02764</name>
</gene>
<dbReference type="GO" id="GO:0051536">
    <property type="term" value="F:iron-sulfur cluster binding"/>
    <property type="evidence" value="ECO:0007669"/>
    <property type="project" value="UniProtKB-KW"/>
</dbReference>